<keyword evidence="4" id="KW-1185">Reference proteome</keyword>
<accession>A0ABV5HJS4</accession>
<dbReference type="EMBL" id="JBHMEP010000001">
    <property type="protein sequence ID" value="MFB9134484.1"/>
    <property type="molecule type" value="Genomic_DNA"/>
</dbReference>
<dbReference type="Pfam" id="PF14358">
    <property type="entry name" value="DUF4405"/>
    <property type="match status" value="1"/>
</dbReference>
<comment type="caution">
    <text evidence="3">The sequence shown here is derived from an EMBL/GenBank/DDBJ whole genome shotgun (WGS) entry which is preliminary data.</text>
</comment>
<feature type="transmembrane region" description="Helical" evidence="1">
    <location>
        <begin position="20"/>
        <end position="42"/>
    </location>
</feature>
<feature type="domain" description="Flavinylation-associated cytochrome" evidence="2">
    <location>
        <begin position="86"/>
        <end position="145"/>
    </location>
</feature>
<dbReference type="SUPFAM" id="SSF81342">
    <property type="entry name" value="Transmembrane di-heme cytochromes"/>
    <property type="match status" value="1"/>
</dbReference>
<reference evidence="3 4" key="1">
    <citation type="submission" date="2024-09" db="EMBL/GenBank/DDBJ databases">
        <authorList>
            <person name="Sun Q."/>
            <person name="Mori K."/>
        </authorList>
    </citation>
    <scope>NUCLEOTIDE SEQUENCE [LARGE SCALE GENOMIC DNA]</scope>
    <source>
        <strain evidence="3 4">CECT 8064</strain>
    </source>
</reference>
<keyword evidence="1" id="KW-0812">Transmembrane</keyword>
<sequence>MARRNKSEIDIHMVIKRKYIYQVIQDGVMIILLGALMGFHLWQESTHEWLGVAFLLIVLKHLLLNTHWFRKIRQGDYDLFRSLKLIVNLILAGLLIAAIVSGLMLSQYLFPDLSIHNSSDVIRITHMNSVHWLQVGIAIHLGMHWKMLSRFFLQLWSIVEKSLIVKICTLLSILFSIYGSNVFVARNMSDYLLLKVDYAFFDYDESVAAFYFDYIAVTILFAYAVRFLLWILLFKND</sequence>
<organism evidence="3 4">
    <name type="scientific">Vibrio olivae</name>
    <dbReference type="NCBI Taxonomy" id="1243002"/>
    <lineage>
        <taxon>Bacteria</taxon>
        <taxon>Pseudomonadati</taxon>
        <taxon>Pseudomonadota</taxon>
        <taxon>Gammaproteobacteria</taxon>
        <taxon>Vibrionales</taxon>
        <taxon>Vibrionaceae</taxon>
        <taxon>Vibrio</taxon>
    </lineage>
</organism>
<name>A0ABV5HJS4_9VIBR</name>
<gene>
    <name evidence="3" type="ORF">ACFFUV_05795</name>
</gene>
<evidence type="ECO:0000313" key="3">
    <source>
        <dbReference type="EMBL" id="MFB9134484.1"/>
    </source>
</evidence>
<evidence type="ECO:0000256" key="1">
    <source>
        <dbReference type="SAM" id="Phobius"/>
    </source>
</evidence>
<dbReference type="RefSeq" id="WP_390190406.1">
    <property type="nucleotide sequence ID" value="NZ_JBHMEP010000001.1"/>
</dbReference>
<proteinExistence type="predicted"/>
<evidence type="ECO:0000313" key="4">
    <source>
        <dbReference type="Proteomes" id="UP001589645"/>
    </source>
</evidence>
<dbReference type="Proteomes" id="UP001589645">
    <property type="component" value="Unassembled WGS sequence"/>
</dbReference>
<protein>
    <submittedName>
        <fullName evidence="3">DUF4405 domain-containing protein</fullName>
    </submittedName>
</protein>
<feature type="transmembrane region" description="Helical" evidence="1">
    <location>
        <begin position="163"/>
        <end position="184"/>
    </location>
</feature>
<dbReference type="InterPro" id="IPR016174">
    <property type="entry name" value="Di-haem_cyt_TM"/>
</dbReference>
<dbReference type="InterPro" id="IPR025517">
    <property type="entry name" value="DUF4405"/>
</dbReference>
<feature type="transmembrane region" description="Helical" evidence="1">
    <location>
        <begin position="121"/>
        <end position="142"/>
    </location>
</feature>
<feature type="transmembrane region" description="Helical" evidence="1">
    <location>
        <begin position="211"/>
        <end position="234"/>
    </location>
</feature>
<feature type="transmembrane region" description="Helical" evidence="1">
    <location>
        <begin position="85"/>
        <end position="109"/>
    </location>
</feature>
<feature type="transmembrane region" description="Helical" evidence="1">
    <location>
        <begin position="48"/>
        <end position="64"/>
    </location>
</feature>
<evidence type="ECO:0000259" key="2">
    <source>
        <dbReference type="Pfam" id="PF14358"/>
    </source>
</evidence>
<keyword evidence="1" id="KW-1133">Transmembrane helix</keyword>
<keyword evidence="1" id="KW-0472">Membrane</keyword>